<proteinExistence type="predicted"/>
<dbReference type="PANTHER" id="PTHR34211">
    <property type="entry name" value="CALCINEURIN-LIKE METALLO-PHOSPHOESTERASE SUPERFAMILY PROTEIN"/>
    <property type="match status" value="1"/>
</dbReference>
<keyword evidence="1" id="KW-1133">Transmembrane helix</keyword>
<feature type="transmembrane region" description="Helical" evidence="1">
    <location>
        <begin position="874"/>
        <end position="902"/>
    </location>
</feature>
<dbReference type="Pfam" id="PF00149">
    <property type="entry name" value="Metallophos"/>
    <property type="match status" value="1"/>
</dbReference>
<evidence type="ECO:0000313" key="4">
    <source>
        <dbReference type="Proteomes" id="UP000036987"/>
    </source>
</evidence>
<dbReference type="InterPro" id="IPR004843">
    <property type="entry name" value="Calcineurin-like_PHP"/>
</dbReference>
<dbReference type="PANTHER" id="PTHR34211:SF3">
    <property type="entry name" value="CALCINEURIN-LIKE METALLO-PHOSPHOESTERASE SUPERFAMILY PROTEIN"/>
    <property type="match status" value="1"/>
</dbReference>
<feature type="transmembrane region" description="Helical" evidence="1">
    <location>
        <begin position="60"/>
        <end position="79"/>
    </location>
</feature>
<dbReference type="Proteomes" id="UP000036987">
    <property type="component" value="Unassembled WGS sequence"/>
</dbReference>
<feature type="transmembrane region" description="Helical" evidence="1">
    <location>
        <begin position="91"/>
        <end position="109"/>
    </location>
</feature>
<keyword evidence="4" id="KW-1185">Reference proteome</keyword>
<protein>
    <submittedName>
        <fullName evidence="3">Calcineurin-like metallo-phosphoesterase superfamily</fullName>
    </submittedName>
</protein>
<feature type="transmembrane region" description="Helical" evidence="1">
    <location>
        <begin position="121"/>
        <end position="147"/>
    </location>
</feature>
<name>A0A0K9PFI9_ZOSMR</name>
<dbReference type="GO" id="GO:0016787">
    <property type="term" value="F:hydrolase activity"/>
    <property type="evidence" value="ECO:0007669"/>
    <property type="project" value="InterPro"/>
</dbReference>
<sequence>MSSNSSSQIERVRTILTRKYPYPHAHSQHAITAVFFGCLFFISSDNMHSLVQKLDSNIKWWSMYICLFCFFYFFTSPFIGKTIKPSYSNFSRWYVAWIFIAALYHLPSFQSMGVDMRMNLSLFLTIYISSVLFLLAFHILFLGLWYIGVVARVAGKRPQILTIIQNCVVISIACCVFYSHCGNRAILRDKLFYKRNSKRFPFSFWKKEERNTWISKFLHMHEFKEQVCSSWFAPVGSASDYPFLSKFVIYGELVCSGSCNGPSDEISPIYSLWATFIGLYIANYVVERSTGWTLTHPLSVTEFEKLKKQLKPDFLDMVPWYSGTSADLFKTVFDLLVSVTLFVGRFDMRMMQAAMGKVDAEHKNGDLFYDQFSEKEDFWFDFMADTGDGGNSTYAIARLLAQPNIQVKQDGSLCMLPRGNLLLIGGDLAYPNPSAFTYKKRFFRPFEYALQPPPWFKPNQIAVNKPEVPFGFSNLRTYDGPQCFVIPGNHDWFDGLNTFMRFICHKSWLGGWLLPQKKSYFALQLPKGWWIFGLDQALHGDIDVFQFKFFADISQNKVKANDSVIVMTHEPNWILDWYWSSNTGKNVHHLIRNYLKGRCKLRMAGDLHNYMRHSVSSSEKPVSVHHLLVNGCGGAFLHPTHVFRNFNKFYGALYECKATYPSYDDSARIALGNILKFRKKNWQFDFIGGFIYFILVFSMFPQCKLDHILRDDTWSGHINSFLRTVWSAFLYMLQYSYVSLAGTVVLIVVSYLFVPSKISRKRRAIIGVLHIASHLTAALILMILMELGIELCIRHHLLATSGYHTLYEWYQTMESEHFPDPTELRARMEQWTFGLYPACIKYLMSAFDVPEVMAVTRSIICKKGMTSLSRGGTIIYYASVFLYFWVLSTPIVSLIFGSYLYICINWFHIHFDEAFSSLRIANYKSFTRFHISKDGDLEVFTIAVDKVPKEWKLDDCYEEEPKDPLQMGHRMQYPSKWRAATSDPESMPQIVDHFIIPRTS</sequence>
<dbReference type="OMA" id="MWYKEEH"/>
<evidence type="ECO:0000256" key="1">
    <source>
        <dbReference type="SAM" id="Phobius"/>
    </source>
</evidence>
<dbReference type="EMBL" id="LFYR01000889">
    <property type="protein sequence ID" value="KMZ67729.1"/>
    <property type="molecule type" value="Genomic_DNA"/>
</dbReference>
<dbReference type="AlphaFoldDB" id="A0A0K9PFI9"/>
<keyword evidence="1" id="KW-0472">Membrane</keyword>
<dbReference type="SUPFAM" id="SSF56300">
    <property type="entry name" value="Metallo-dependent phosphatases"/>
    <property type="match status" value="1"/>
</dbReference>
<reference evidence="4" key="1">
    <citation type="journal article" date="2016" name="Nature">
        <title>The genome of the seagrass Zostera marina reveals angiosperm adaptation to the sea.</title>
        <authorList>
            <person name="Olsen J.L."/>
            <person name="Rouze P."/>
            <person name="Verhelst B."/>
            <person name="Lin Y.-C."/>
            <person name="Bayer T."/>
            <person name="Collen J."/>
            <person name="Dattolo E."/>
            <person name="De Paoli E."/>
            <person name="Dittami S."/>
            <person name="Maumus F."/>
            <person name="Michel G."/>
            <person name="Kersting A."/>
            <person name="Lauritano C."/>
            <person name="Lohaus R."/>
            <person name="Toepel M."/>
            <person name="Tonon T."/>
            <person name="Vanneste K."/>
            <person name="Amirebrahimi M."/>
            <person name="Brakel J."/>
            <person name="Bostroem C."/>
            <person name="Chovatia M."/>
            <person name="Grimwood J."/>
            <person name="Jenkins J.W."/>
            <person name="Jueterbock A."/>
            <person name="Mraz A."/>
            <person name="Stam W.T."/>
            <person name="Tice H."/>
            <person name="Bornberg-Bauer E."/>
            <person name="Green P.J."/>
            <person name="Pearson G.A."/>
            <person name="Procaccini G."/>
            <person name="Duarte C.M."/>
            <person name="Schmutz J."/>
            <person name="Reusch T.B.H."/>
            <person name="Van de Peer Y."/>
        </authorList>
    </citation>
    <scope>NUCLEOTIDE SEQUENCE [LARGE SCALE GENOMIC DNA]</scope>
    <source>
        <strain evidence="4">cv. Finnish</strain>
    </source>
</reference>
<feature type="transmembrane region" description="Helical" evidence="1">
    <location>
        <begin position="735"/>
        <end position="754"/>
    </location>
</feature>
<feature type="transmembrane region" description="Helical" evidence="1">
    <location>
        <begin position="269"/>
        <end position="286"/>
    </location>
</feature>
<evidence type="ECO:0000313" key="3">
    <source>
        <dbReference type="EMBL" id="KMZ67729.1"/>
    </source>
</evidence>
<feature type="transmembrane region" description="Helical" evidence="1">
    <location>
        <begin position="159"/>
        <end position="178"/>
    </location>
</feature>
<feature type="transmembrane region" description="Helical" evidence="1">
    <location>
        <begin position="30"/>
        <end position="48"/>
    </location>
</feature>
<organism evidence="3 4">
    <name type="scientific">Zostera marina</name>
    <name type="common">Eelgrass</name>
    <dbReference type="NCBI Taxonomy" id="29655"/>
    <lineage>
        <taxon>Eukaryota</taxon>
        <taxon>Viridiplantae</taxon>
        <taxon>Streptophyta</taxon>
        <taxon>Embryophyta</taxon>
        <taxon>Tracheophyta</taxon>
        <taxon>Spermatophyta</taxon>
        <taxon>Magnoliopsida</taxon>
        <taxon>Liliopsida</taxon>
        <taxon>Zosteraceae</taxon>
        <taxon>Zostera</taxon>
    </lineage>
</organism>
<dbReference type="Gene3D" id="3.60.21.10">
    <property type="match status" value="1"/>
</dbReference>
<feature type="transmembrane region" description="Helical" evidence="1">
    <location>
        <begin position="766"/>
        <end position="785"/>
    </location>
</feature>
<accession>A0A0K9PFI9</accession>
<feature type="domain" description="Calcineurin-like phosphoesterase" evidence="2">
    <location>
        <begin position="382"/>
        <end position="582"/>
    </location>
</feature>
<feature type="transmembrane region" description="Helical" evidence="1">
    <location>
        <begin position="682"/>
        <end position="700"/>
    </location>
</feature>
<keyword evidence="1" id="KW-0812">Transmembrane</keyword>
<gene>
    <name evidence="3" type="ORF">ZOSMA_25G01190</name>
</gene>
<evidence type="ECO:0000259" key="2">
    <source>
        <dbReference type="Pfam" id="PF00149"/>
    </source>
</evidence>
<dbReference type="InterPro" id="IPR029052">
    <property type="entry name" value="Metallo-depent_PP-like"/>
</dbReference>
<dbReference type="OrthoDB" id="1883418at2759"/>
<comment type="caution">
    <text evidence="3">The sequence shown here is derived from an EMBL/GenBank/DDBJ whole genome shotgun (WGS) entry which is preliminary data.</text>
</comment>